<reference evidence="1 2" key="1">
    <citation type="submission" date="2007-08" db="EMBL/GenBank/DDBJ databases">
        <title>Draft genome sequence of Clostridium leptum (DSM 753).</title>
        <authorList>
            <person name="Sudarsanam P."/>
            <person name="Ley R."/>
            <person name="Guruge J."/>
            <person name="Turnbaugh P.J."/>
            <person name="Mahowald M."/>
            <person name="Liep D."/>
            <person name="Gordon J."/>
        </authorList>
    </citation>
    <scope>NUCLEOTIDE SEQUENCE [LARGE SCALE GENOMIC DNA]</scope>
    <source>
        <strain evidence="1 2">DSM 753</strain>
    </source>
</reference>
<reference evidence="1 2" key="2">
    <citation type="submission" date="2007-08" db="EMBL/GenBank/DDBJ databases">
        <authorList>
            <person name="Fulton L."/>
            <person name="Clifton S."/>
            <person name="Fulton B."/>
            <person name="Xu J."/>
            <person name="Minx P."/>
            <person name="Pepin K.H."/>
            <person name="Johnson M."/>
            <person name="Thiruvilangam P."/>
            <person name="Bhonagiri V."/>
            <person name="Nash W.E."/>
            <person name="Wang C."/>
            <person name="Mardis E.R."/>
            <person name="Wilson R.K."/>
        </authorList>
    </citation>
    <scope>NUCLEOTIDE SEQUENCE [LARGE SCALE GENOMIC DNA]</scope>
    <source>
        <strain evidence="1 2">DSM 753</strain>
    </source>
</reference>
<accession>A7VXC1</accession>
<dbReference type="AlphaFoldDB" id="A7VXC1"/>
<sequence>MASFLSTGQYRINLYTTQKQGLHFCNPCQFISDK</sequence>
<comment type="caution">
    <text evidence="1">The sequence shown here is derived from an EMBL/GenBank/DDBJ whole genome shotgun (WGS) entry which is preliminary data.</text>
</comment>
<dbReference type="Proteomes" id="UP000003490">
    <property type="component" value="Unassembled WGS sequence"/>
</dbReference>
<dbReference type="HOGENOM" id="CLU_3373058_0_0_9"/>
<organism evidence="1 2">
    <name type="scientific">[Clostridium] leptum DSM 753</name>
    <dbReference type="NCBI Taxonomy" id="428125"/>
    <lineage>
        <taxon>Bacteria</taxon>
        <taxon>Bacillati</taxon>
        <taxon>Bacillota</taxon>
        <taxon>Clostridia</taxon>
        <taxon>Eubacteriales</taxon>
        <taxon>Oscillospiraceae</taxon>
        <taxon>Oscillospiraceae incertae sedis</taxon>
    </lineage>
</organism>
<gene>
    <name evidence="1" type="ORF">CLOLEP_03244</name>
</gene>
<name>A7VXC1_9FIRM</name>
<protein>
    <submittedName>
        <fullName evidence="1">Uncharacterized protein</fullName>
    </submittedName>
</protein>
<dbReference type="EMBL" id="ABCB02000020">
    <property type="protein sequence ID" value="EDO60418.1"/>
    <property type="molecule type" value="Genomic_DNA"/>
</dbReference>
<evidence type="ECO:0000313" key="1">
    <source>
        <dbReference type="EMBL" id="EDO60418.1"/>
    </source>
</evidence>
<proteinExistence type="predicted"/>
<evidence type="ECO:0000313" key="2">
    <source>
        <dbReference type="Proteomes" id="UP000003490"/>
    </source>
</evidence>